<name>A0AAJ0HGL0_9PEZI</name>
<reference evidence="1" key="1">
    <citation type="journal article" date="2023" name="Mol. Phylogenet. Evol.">
        <title>Genome-scale phylogeny and comparative genomics of the fungal order Sordariales.</title>
        <authorList>
            <person name="Hensen N."/>
            <person name="Bonometti L."/>
            <person name="Westerberg I."/>
            <person name="Brannstrom I.O."/>
            <person name="Guillou S."/>
            <person name="Cros-Aarteil S."/>
            <person name="Calhoun S."/>
            <person name="Haridas S."/>
            <person name="Kuo A."/>
            <person name="Mondo S."/>
            <person name="Pangilinan J."/>
            <person name="Riley R."/>
            <person name="LaButti K."/>
            <person name="Andreopoulos B."/>
            <person name="Lipzen A."/>
            <person name="Chen C."/>
            <person name="Yan M."/>
            <person name="Daum C."/>
            <person name="Ng V."/>
            <person name="Clum A."/>
            <person name="Steindorff A."/>
            <person name="Ohm R.A."/>
            <person name="Martin F."/>
            <person name="Silar P."/>
            <person name="Natvig D.O."/>
            <person name="Lalanne C."/>
            <person name="Gautier V."/>
            <person name="Ament-Velasquez S.L."/>
            <person name="Kruys A."/>
            <person name="Hutchinson M.I."/>
            <person name="Powell A.J."/>
            <person name="Barry K."/>
            <person name="Miller A.N."/>
            <person name="Grigoriev I.V."/>
            <person name="Debuchy R."/>
            <person name="Gladieux P."/>
            <person name="Hiltunen Thoren M."/>
            <person name="Johannesson H."/>
        </authorList>
    </citation>
    <scope>NUCLEOTIDE SEQUENCE</scope>
    <source>
        <strain evidence="1">CBS 955.72</strain>
    </source>
</reference>
<comment type="caution">
    <text evidence="1">The sequence shown here is derived from an EMBL/GenBank/DDBJ whole genome shotgun (WGS) entry which is preliminary data.</text>
</comment>
<protein>
    <submittedName>
        <fullName evidence="1">Uncharacterized protein</fullName>
    </submittedName>
</protein>
<evidence type="ECO:0000313" key="2">
    <source>
        <dbReference type="Proteomes" id="UP001275084"/>
    </source>
</evidence>
<dbReference type="AlphaFoldDB" id="A0AAJ0HGL0"/>
<sequence length="399" mass="40320">MSFRARAVEVEQQGHQTPITTTPIATQIAATSPCPSGLSPPTAASLLAVGDAVGSAIVPPGVMVVVGPNGYGRSSVDMVTPLGPIVIVSPPTTVVVVPVPGPTVYVDPPITTTDAPTLVIVAPPTTANCVSPGLADFPPSVVPCAVTPAGPNVIVSPPTTVVDEAGPYVMVVPCITMTDCPIAVTSSPPATTISVGDGNVGIASVWLPTATPDGPMLTVCPLTIAVVGVAFILNEVPPTTATLELTTTCSPPRLVVVGAATKTPPTIDGRSTVAPAPTTSVGLIVKVTPLTMTTWVGCEGLSMIVFPLITTAEGFTATVTGLVGVVAGTGPLTTWLCGRELYAGVEIVFPAGAVLSDGQSCTRSLSHRTSQTSSLTRSMSRMRLLDGAVIRVLRREAGL</sequence>
<evidence type="ECO:0000313" key="1">
    <source>
        <dbReference type="EMBL" id="KAK3352288.1"/>
    </source>
</evidence>
<gene>
    <name evidence="1" type="ORF">B0T25DRAFT_181422</name>
</gene>
<organism evidence="1 2">
    <name type="scientific">Lasiosphaeria hispida</name>
    <dbReference type="NCBI Taxonomy" id="260671"/>
    <lineage>
        <taxon>Eukaryota</taxon>
        <taxon>Fungi</taxon>
        <taxon>Dikarya</taxon>
        <taxon>Ascomycota</taxon>
        <taxon>Pezizomycotina</taxon>
        <taxon>Sordariomycetes</taxon>
        <taxon>Sordariomycetidae</taxon>
        <taxon>Sordariales</taxon>
        <taxon>Lasiosphaeriaceae</taxon>
        <taxon>Lasiosphaeria</taxon>
    </lineage>
</organism>
<dbReference type="Proteomes" id="UP001275084">
    <property type="component" value="Unassembled WGS sequence"/>
</dbReference>
<dbReference type="EMBL" id="JAUIQD010000004">
    <property type="protein sequence ID" value="KAK3352288.1"/>
    <property type="molecule type" value="Genomic_DNA"/>
</dbReference>
<accession>A0AAJ0HGL0</accession>
<keyword evidence="2" id="KW-1185">Reference proteome</keyword>
<reference evidence="1" key="2">
    <citation type="submission" date="2023-06" db="EMBL/GenBank/DDBJ databases">
        <authorList>
            <consortium name="Lawrence Berkeley National Laboratory"/>
            <person name="Haridas S."/>
            <person name="Hensen N."/>
            <person name="Bonometti L."/>
            <person name="Westerberg I."/>
            <person name="Brannstrom I.O."/>
            <person name="Guillou S."/>
            <person name="Cros-Aarteil S."/>
            <person name="Calhoun S."/>
            <person name="Kuo A."/>
            <person name="Mondo S."/>
            <person name="Pangilinan J."/>
            <person name="Riley R."/>
            <person name="Labutti K."/>
            <person name="Andreopoulos B."/>
            <person name="Lipzen A."/>
            <person name="Chen C."/>
            <person name="Yanf M."/>
            <person name="Daum C."/>
            <person name="Ng V."/>
            <person name="Clum A."/>
            <person name="Steindorff A."/>
            <person name="Ohm R."/>
            <person name="Martin F."/>
            <person name="Silar P."/>
            <person name="Natvig D."/>
            <person name="Lalanne C."/>
            <person name="Gautier V."/>
            <person name="Ament-Velasquez S.L."/>
            <person name="Kruys A."/>
            <person name="Hutchinson M.I."/>
            <person name="Powell A.J."/>
            <person name="Barry K."/>
            <person name="Miller A.N."/>
            <person name="Grigoriev I.V."/>
            <person name="Debuchy R."/>
            <person name="Gladieux P."/>
            <person name="Thoren M.H."/>
            <person name="Johannesson H."/>
        </authorList>
    </citation>
    <scope>NUCLEOTIDE SEQUENCE</scope>
    <source>
        <strain evidence="1">CBS 955.72</strain>
    </source>
</reference>
<proteinExistence type="predicted"/>